<dbReference type="Proteomes" id="UP000009183">
    <property type="component" value="Chromosome 8"/>
</dbReference>
<dbReference type="FunCoup" id="F6HLC6">
    <property type="interactions" value="245"/>
</dbReference>
<feature type="compositionally biased region" description="Basic and acidic residues" evidence="1">
    <location>
        <begin position="444"/>
        <end position="457"/>
    </location>
</feature>
<dbReference type="OrthoDB" id="758104at2759"/>
<feature type="domain" description="DUF4378" evidence="3">
    <location>
        <begin position="756"/>
        <end position="916"/>
    </location>
</feature>
<dbReference type="PANTHER" id="PTHR47071:SF9">
    <property type="entry name" value="TRM32-LIKE PROTEIN (DUF3741)"/>
    <property type="match status" value="1"/>
</dbReference>
<feature type="compositionally biased region" description="Polar residues" evidence="1">
    <location>
        <begin position="710"/>
        <end position="721"/>
    </location>
</feature>
<feature type="compositionally biased region" description="Polar residues" evidence="1">
    <location>
        <begin position="461"/>
        <end position="471"/>
    </location>
</feature>
<sequence>MNLKFDNTVDEAICQSSRFNRCCLSYMGKHMQRDHSGIAFKSNDPGCMWGILQMLDHSHWHNFKKRLPYKRHCGGRHAMGVANPGKNINISNADEVQECIVAEMDKSQIEKQMMKSSQTTKSSGKARIKALIAKDVSKRKGQHHRNSTHPTRSQLLRTESIHRLEYADRDPLADIILNDESPSSHQNNENSSDTSTTNVMQASDPEEPIPSNKNCEACSTTGTLNYLGHGKIDNHGKKLVDNQTFLEESSDKPTQALSAQKLLYATEPSGVPPSKEFLDALCIINMNREFFLKIVQDPESPWAYHFHHQWARGVKSGLSKSGSFPVPGPSGGRDFGPIELKYNQNEITSHARSESKLQAGGQTQNLAEFESTEDVSEQSKFGITDDSSLGLPHHFKRWSENQVAIRRFKDLKQKIKHAIRQSKKERHRIIMDAIFHKVPHGHRFSKDAKKQIADQWKEPATSRNSEDSPGSSYGWGHSEPALSKQTSFPSKSLEKYTQLFESSFNKEAKYQISERLKVRTEDVGLPCGSDPKSLRRILSLPDFKSYFGLQSEDSGDNYLSEMAVNTVRIQSDYDEQKSLELPLGSENHVQFDAIGESKKHLVEASETYPVKQDQVRPTSATDAEVNAADWTNDDLGDVTKQDTTFYQGQGIRTTKKFNANLSEPSPISVLDSNVREDLKFQDIVSPGKLPISEDSELESRRPLYEGPDSAVNQQHESSMDSPTVVESRFDVEKVDLRKHLDSDFFPVQVDIKNKAEFNYVRDVLELSGIIRNELLETWHSIDKLVDPSVFEEVEGCLPLEPECSGNEEDGSCSHLLLFDLINEVLMEIYERSLTYCPRHLSSLSHIRPMPVGYHVLEEVWANISWYFSWEPDPDQTLDYVVSRDLAKGDGWMNLQFEAECLGLELEDWIFDDLLDELLCT</sequence>
<evidence type="ECO:0000313" key="5">
    <source>
        <dbReference type="Proteomes" id="UP000009183"/>
    </source>
</evidence>
<name>F6HLC6_VITVI</name>
<dbReference type="Pfam" id="PF14309">
    <property type="entry name" value="DUF4378"/>
    <property type="match status" value="1"/>
</dbReference>
<dbReference type="InterPro" id="IPR025486">
    <property type="entry name" value="DUF4378"/>
</dbReference>
<accession>F6HLC6</accession>
<reference evidence="5" key="1">
    <citation type="journal article" date="2007" name="Nature">
        <title>The grapevine genome sequence suggests ancestral hexaploidization in major angiosperm phyla.</title>
        <authorList>
            <consortium name="The French-Italian Public Consortium for Grapevine Genome Characterization."/>
            <person name="Jaillon O."/>
            <person name="Aury J.-M."/>
            <person name="Noel B."/>
            <person name="Policriti A."/>
            <person name="Clepet C."/>
            <person name="Casagrande A."/>
            <person name="Choisne N."/>
            <person name="Aubourg S."/>
            <person name="Vitulo N."/>
            <person name="Jubin C."/>
            <person name="Vezzi A."/>
            <person name="Legeai F."/>
            <person name="Hugueney P."/>
            <person name="Dasilva C."/>
            <person name="Horner D."/>
            <person name="Mica E."/>
            <person name="Jublot D."/>
            <person name="Poulain J."/>
            <person name="Bruyere C."/>
            <person name="Billault A."/>
            <person name="Segurens B."/>
            <person name="Gouyvenoux M."/>
            <person name="Ugarte E."/>
            <person name="Cattonaro F."/>
            <person name="Anthouard V."/>
            <person name="Vico V."/>
            <person name="Del Fabbro C."/>
            <person name="Alaux M."/>
            <person name="Di Gaspero G."/>
            <person name="Dumas V."/>
            <person name="Felice N."/>
            <person name="Paillard S."/>
            <person name="Juman I."/>
            <person name="Moroldo M."/>
            <person name="Scalabrin S."/>
            <person name="Canaguier A."/>
            <person name="Le Clainche I."/>
            <person name="Malacrida G."/>
            <person name="Durand E."/>
            <person name="Pesole G."/>
            <person name="Laucou V."/>
            <person name="Chatelet P."/>
            <person name="Merdinoglu D."/>
            <person name="Delledonne M."/>
            <person name="Pezzotti M."/>
            <person name="Lecharny A."/>
            <person name="Scarpelli C."/>
            <person name="Artiguenave F."/>
            <person name="Pe M.E."/>
            <person name="Valle G."/>
            <person name="Morgante M."/>
            <person name="Caboche M."/>
            <person name="Adam-Blondon A.-F."/>
            <person name="Weissenbach J."/>
            <person name="Quetier F."/>
            <person name="Wincker P."/>
        </authorList>
    </citation>
    <scope>NUCLEOTIDE SEQUENCE [LARGE SCALE GENOMIC DNA]</scope>
    <source>
        <strain evidence="5">cv. Pinot noir / PN40024</strain>
    </source>
</reference>
<dbReference type="PANTHER" id="PTHR47071">
    <property type="entry name" value="PROTEIN TRM32"/>
    <property type="match status" value="1"/>
</dbReference>
<feature type="compositionally biased region" description="Low complexity" evidence="1">
    <location>
        <begin position="187"/>
        <end position="198"/>
    </location>
</feature>
<dbReference type="AlphaFoldDB" id="F6HLC6"/>
<dbReference type="ExpressionAtlas" id="F6HLC6">
    <property type="expression patterns" value="baseline"/>
</dbReference>
<dbReference type="eggNOG" id="ENOG502QQYR">
    <property type="taxonomic scope" value="Eukaryota"/>
</dbReference>
<organism evidence="4 5">
    <name type="scientific">Vitis vinifera</name>
    <name type="common">Grape</name>
    <dbReference type="NCBI Taxonomy" id="29760"/>
    <lineage>
        <taxon>Eukaryota</taxon>
        <taxon>Viridiplantae</taxon>
        <taxon>Streptophyta</taxon>
        <taxon>Embryophyta</taxon>
        <taxon>Tracheophyta</taxon>
        <taxon>Spermatophyta</taxon>
        <taxon>Magnoliopsida</taxon>
        <taxon>eudicotyledons</taxon>
        <taxon>Gunneridae</taxon>
        <taxon>Pentapetalae</taxon>
        <taxon>rosids</taxon>
        <taxon>Vitales</taxon>
        <taxon>Vitaceae</taxon>
        <taxon>Viteae</taxon>
        <taxon>Vitis</taxon>
    </lineage>
</organism>
<evidence type="ECO:0008006" key="6">
    <source>
        <dbReference type="Google" id="ProtNLM"/>
    </source>
</evidence>
<feature type="region of interest" description="Disordered" evidence="1">
    <location>
        <begin position="441"/>
        <end position="487"/>
    </location>
</feature>
<feature type="region of interest" description="Disordered" evidence="1">
    <location>
        <begin position="690"/>
        <end position="724"/>
    </location>
</feature>
<feature type="domain" description="DUF3741" evidence="2">
    <location>
        <begin position="272"/>
        <end position="300"/>
    </location>
</feature>
<evidence type="ECO:0000259" key="3">
    <source>
        <dbReference type="Pfam" id="PF14309"/>
    </source>
</evidence>
<dbReference type="Pfam" id="PF12552">
    <property type="entry name" value="DUF3741"/>
    <property type="match status" value="1"/>
</dbReference>
<evidence type="ECO:0000313" key="4">
    <source>
        <dbReference type="EMBL" id="CCB55590.1"/>
    </source>
</evidence>
<proteinExistence type="predicted"/>
<feature type="region of interest" description="Disordered" evidence="1">
    <location>
        <begin position="177"/>
        <end position="212"/>
    </location>
</feature>
<evidence type="ECO:0000256" key="1">
    <source>
        <dbReference type="SAM" id="MobiDB-lite"/>
    </source>
</evidence>
<dbReference type="EMBL" id="FN595991">
    <property type="protein sequence ID" value="CCB55590.1"/>
    <property type="molecule type" value="Genomic_DNA"/>
</dbReference>
<dbReference type="GO" id="GO:0048235">
    <property type="term" value="P:pollen sperm cell differentiation"/>
    <property type="evidence" value="ECO:0000318"/>
    <property type="project" value="GO_Central"/>
</dbReference>
<gene>
    <name evidence="4" type="ordered locus">VIT_08s0007g00320</name>
</gene>
<keyword evidence="5" id="KW-1185">Reference proteome</keyword>
<protein>
    <recommendedName>
        <fullName evidence="6">Protein TRM32</fullName>
    </recommendedName>
</protein>
<dbReference type="PaxDb" id="29760-VIT_08s0007g00320.t01"/>
<dbReference type="InterPro" id="IPR022212">
    <property type="entry name" value="DUF3741"/>
</dbReference>
<dbReference type="InParanoid" id="F6HLC6"/>
<evidence type="ECO:0000259" key="2">
    <source>
        <dbReference type="Pfam" id="PF12552"/>
    </source>
</evidence>
<dbReference type="HOGENOM" id="CLU_017884_0_0_1"/>
<dbReference type="InterPro" id="IPR044257">
    <property type="entry name" value="TRM32-like"/>
</dbReference>